<feature type="transmembrane region" description="Helical" evidence="5">
    <location>
        <begin position="21"/>
        <end position="43"/>
    </location>
</feature>
<evidence type="ECO:0000256" key="3">
    <source>
        <dbReference type="ARBA" id="ARBA00022989"/>
    </source>
</evidence>
<evidence type="ECO:0000256" key="1">
    <source>
        <dbReference type="ARBA" id="ARBA00004651"/>
    </source>
</evidence>
<feature type="transmembrane region" description="Helical" evidence="5">
    <location>
        <begin position="183"/>
        <end position="207"/>
    </location>
</feature>
<feature type="domain" description="Major facilitator superfamily (MFS) profile" evidence="6">
    <location>
        <begin position="1"/>
        <end position="435"/>
    </location>
</feature>
<evidence type="ECO:0000256" key="4">
    <source>
        <dbReference type="ARBA" id="ARBA00023136"/>
    </source>
</evidence>
<comment type="caution">
    <text evidence="7">The sequence shown here is derived from an EMBL/GenBank/DDBJ whole genome shotgun (WGS) entry which is preliminary data.</text>
</comment>
<dbReference type="Proteomes" id="UP001220022">
    <property type="component" value="Unassembled WGS sequence"/>
</dbReference>
<feature type="transmembrane region" description="Helical" evidence="5">
    <location>
        <begin position="246"/>
        <end position="264"/>
    </location>
</feature>
<feature type="transmembrane region" description="Helical" evidence="5">
    <location>
        <begin position="342"/>
        <end position="365"/>
    </location>
</feature>
<feature type="transmembrane region" description="Helical" evidence="5">
    <location>
        <begin position="115"/>
        <end position="144"/>
    </location>
</feature>
<dbReference type="PROSITE" id="PS50850">
    <property type="entry name" value="MFS"/>
    <property type="match status" value="1"/>
</dbReference>
<protein>
    <submittedName>
        <fullName evidence="7">OFA family MFS transporter</fullName>
    </submittedName>
</protein>
<keyword evidence="3 5" id="KW-1133">Transmembrane helix</keyword>
<proteinExistence type="predicted"/>
<name>A0ABT5YW33_9ACTN</name>
<dbReference type="Gene3D" id="1.20.1250.20">
    <property type="entry name" value="MFS general substrate transporter like domains"/>
    <property type="match status" value="2"/>
</dbReference>
<keyword evidence="2 5" id="KW-0812">Transmembrane</keyword>
<reference evidence="7 8" key="1">
    <citation type="submission" date="2023-03" db="EMBL/GenBank/DDBJ databases">
        <title>Draft genome sequence of type strain Streptomyces ferralitis JCM 14344.</title>
        <authorList>
            <person name="Klaysubun C."/>
            <person name="Duangmal K."/>
        </authorList>
    </citation>
    <scope>NUCLEOTIDE SEQUENCE [LARGE SCALE GENOMIC DNA]</scope>
    <source>
        <strain evidence="7 8">JCM 14344</strain>
    </source>
</reference>
<organism evidence="7 8">
    <name type="scientific">Streptantibioticus ferralitis</name>
    <dbReference type="NCBI Taxonomy" id="236510"/>
    <lineage>
        <taxon>Bacteria</taxon>
        <taxon>Bacillati</taxon>
        <taxon>Actinomycetota</taxon>
        <taxon>Actinomycetes</taxon>
        <taxon>Kitasatosporales</taxon>
        <taxon>Streptomycetaceae</taxon>
        <taxon>Streptantibioticus</taxon>
    </lineage>
</organism>
<comment type="subcellular location">
    <subcellularLocation>
        <location evidence="1">Cell membrane</location>
        <topology evidence="1">Multi-pass membrane protein</topology>
    </subcellularLocation>
</comment>
<feature type="transmembrane region" description="Helical" evidence="5">
    <location>
        <begin position="317"/>
        <end position="336"/>
    </location>
</feature>
<dbReference type="SUPFAM" id="SSF103473">
    <property type="entry name" value="MFS general substrate transporter"/>
    <property type="match status" value="1"/>
</dbReference>
<evidence type="ECO:0000256" key="5">
    <source>
        <dbReference type="SAM" id="Phobius"/>
    </source>
</evidence>
<feature type="transmembrane region" description="Helical" evidence="5">
    <location>
        <begin position="412"/>
        <end position="431"/>
    </location>
</feature>
<feature type="transmembrane region" description="Helical" evidence="5">
    <location>
        <begin position="377"/>
        <end position="400"/>
    </location>
</feature>
<feature type="transmembrane region" description="Helical" evidence="5">
    <location>
        <begin position="151"/>
        <end position="171"/>
    </location>
</feature>
<dbReference type="CDD" id="cd17353">
    <property type="entry name" value="MFS_OFA_like"/>
    <property type="match status" value="1"/>
</dbReference>
<dbReference type="PANTHER" id="PTHR11360:SF317">
    <property type="entry name" value="MAJOR FACILITATOR SUPERFAMILY (MFS) PROFILE DOMAIN-CONTAINING PROTEIN-RELATED"/>
    <property type="match status" value="1"/>
</dbReference>
<keyword evidence="8" id="KW-1185">Reference proteome</keyword>
<feature type="transmembrane region" description="Helical" evidence="5">
    <location>
        <begin position="63"/>
        <end position="83"/>
    </location>
</feature>
<feature type="transmembrane region" description="Helical" evidence="5">
    <location>
        <begin position="90"/>
        <end position="109"/>
    </location>
</feature>
<evidence type="ECO:0000256" key="2">
    <source>
        <dbReference type="ARBA" id="ARBA00022692"/>
    </source>
</evidence>
<dbReference type="PANTHER" id="PTHR11360">
    <property type="entry name" value="MONOCARBOXYLATE TRANSPORTER"/>
    <property type="match status" value="1"/>
</dbReference>
<gene>
    <name evidence="7" type="ORF">P2L57_07750</name>
</gene>
<dbReference type="RefSeq" id="WP_275810412.1">
    <property type="nucleotide sequence ID" value="NZ_BAAANM010000017.1"/>
</dbReference>
<keyword evidence="4 5" id="KW-0472">Membrane</keyword>
<dbReference type="InterPro" id="IPR036259">
    <property type="entry name" value="MFS_trans_sf"/>
</dbReference>
<dbReference type="InterPro" id="IPR011701">
    <property type="entry name" value="MFS"/>
</dbReference>
<accession>A0ABT5YW33</accession>
<dbReference type="InterPro" id="IPR050327">
    <property type="entry name" value="Proton-linked_MCT"/>
</dbReference>
<dbReference type="EMBL" id="JARHTQ010000004">
    <property type="protein sequence ID" value="MDF2255617.1"/>
    <property type="molecule type" value="Genomic_DNA"/>
</dbReference>
<dbReference type="Pfam" id="PF07690">
    <property type="entry name" value="MFS_1"/>
    <property type="match status" value="1"/>
</dbReference>
<sequence length="460" mass="48056">MALLAPTGVLARSRTVAPASWNRWLVPPAALCIHLAIGQAYAWSVFKPPLESSLHLNGTESALPFQFAIVVLGLSAAFGGTLVERNGPRWAMVVATVCFSAGFLVAAMGAATSQYWLVVVGYGVIGGIGLGIGYISPVSTLIAWFPDRPGLATGIAIMGFGGGALIASPWSTWLLGQFGTQPAGISSTFLVMGLVYAVFMTLGVLLVRVPPPAWRPPGYQPVAAVSRPLVTTGHVSAHNAVRTPQFWMLWVVLCLNVTAGIGILEKAAPMVMDFFSGTSTPVSTAAAAGFVALLSLANMIGRIFWSALSDLVGRKNIYRCYLGFGALMYLVIALVGNGSKPLFIIAAMVVLSCYGGGFATVPAYLKDLFGTYQVGAIHGRLLTAWSVAGVAGPLIVNAIADTEKHAGRTGPGLYTTSLSVMIGLLVVGFVANELIRPVDARFQEPSTQLPATARTSGADV</sequence>
<feature type="transmembrane region" description="Helical" evidence="5">
    <location>
        <begin position="284"/>
        <end position="305"/>
    </location>
</feature>
<evidence type="ECO:0000259" key="6">
    <source>
        <dbReference type="PROSITE" id="PS50850"/>
    </source>
</evidence>
<dbReference type="InterPro" id="IPR020846">
    <property type="entry name" value="MFS_dom"/>
</dbReference>
<evidence type="ECO:0000313" key="8">
    <source>
        <dbReference type="Proteomes" id="UP001220022"/>
    </source>
</evidence>
<evidence type="ECO:0000313" key="7">
    <source>
        <dbReference type="EMBL" id="MDF2255617.1"/>
    </source>
</evidence>